<dbReference type="Proteomes" id="UP000652567">
    <property type="component" value="Unassembled WGS sequence"/>
</dbReference>
<dbReference type="InterPro" id="IPR051680">
    <property type="entry name" value="ATP-dep_Glu-Cys_Ligase-2"/>
</dbReference>
<evidence type="ECO:0000313" key="3">
    <source>
        <dbReference type="EMBL" id="MBE8716789.1"/>
    </source>
</evidence>
<dbReference type="Pfam" id="PF14403">
    <property type="entry name" value="CP_ATPgrasp_2"/>
    <property type="match status" value="1"/>
</dbReference>
<dbReference type="Pfam" id="PF04168">
    <property type="entry name" value="Alpha-E"/>
    <property type="match status" value="1"/>
</dbReference>
<proteinExistence type="predicted"/>
<reference evidence="3" key="1">
    <citation type="submission" date="2018-07" db="EMBL/GenBank/DDBJ databases">
        <title>Genome assembly of strain Ka43.</title>
        <authorList>
            <person name="Kukolya J."/>
            <person name="Nagy I."/>
            <person name="Horvath B."/>
            <person name="Toth A."/>
        </authorList>
    </citation>
    <scope>NUCLEOTIDE SEQUENCE</scope>
    <source>
        <strain evidence="3">KB43</strain>
    </source>
</reference>
<dbReference type="InterPro" id="IPR007296">
    <property type="entry name" value="DUF403"/>
</dbReference>
<accession>A0A928YT99</accession>
<feature type="domain" description="Circularly permuted ATP-grasp type 2" evidence="2">
    <location>
        <begin position="86"/>
        <end position="460"/>
    </location>
</feature>
<feature type="domain" description="DUF403" evidence="1">
    <location>
        <begin position="509"/>
        <end position="827"/>
    </location>
</feature>
<dbReference type="PANTHER" id="PTHR34595">
    <property type="entry name" value="BLR5612 PROTEIN"/>
    <property type="match status" value="1"/>
</dbReference>
<protein>
    <recommendedName>
        <fullName evidence="5">DUF403 domain-containing protein</fullName>
    </recommendedName>
</protein>
<evidence type="ECO:0008006" key="5">
    <source>
        <dbReference type="Google" id="ProtNLM"/>
    </source>
</evidence>
<sequence length="846" mass="95572">MNDSDILLQPDTFRMHVGTAPDEAFAADGTIHPHWRYLLDGLTALGKTTLQERQEKAQRILRDDGATYQRYNTPDTDATWQLNPVPLLINSEQWSETETALIERAELFNFILDDIYGNRDLIHQGIIPPELLFSHPGFLRPCDQVKLRGMHQLIIHSCDLVRDHDGKMTVLSDRTQAPSGAGYALENRIVMSRVFPSLFRDSHVHRISLFFTRLRQKLLELNPNDGPARIVVLTPGAYNETYFEHAFIANHLGLNLVQGNDLVVKQGYVWLKSLEGLKRVDVILRRVDDHYCDPVELNGSSHLGTPGLLDVARQGRVAIVNPLGANVLENPAWMRYLPAIARHFLGRELRMGSVRTWWGGNADDLAYMCDNLETLFIKPTYRRPGLYEVYGAELDATRLQAWKNRILKNPAGFVAQQYLACTHTPTWLEGRIQPRATVLRTFAIASENAYAVMAGGLTRVNLDANDPVVSNQRGAVSKDTWILASEPEKTAARATRTQQAPIEHRHEIPSRVLENLFWLGRYTERAESGLRLLRALFLQLNRSETLPDPLYRTLMSALTHVTCTWPGFTDHSIQGRQQAEQEIVSLLNDQQRIGSIAFNLHAMTDAAEQAREQFSSDAIRVINAVHDELGNLNRNLLPGTFSAADTALGPLISSLLALSGWMHDNMIRGYDWYFIQTGRCIERSLQLISVLRSLLVKVPDTSFEDVLLEPALQWAESHALYRRMAQEGLRTDCCLELLLLNGDNPRSLMYQFTQLSLYFAQFPASANRTREKKLLLEASTCLQLVDIAALAATDDGNLAERAELDALLKKLHLLITAIAEEIARQYFDHSASPQMLVNQSEWQELL</sequence>
<evidence type="ECO:0000313" key="4">
    <source>
        <dbReference type="Proteomes" id="UP000652567"/>
    </source>
</evidence>
<evidence type="ECO:0000259" key="2">
    <source>
        <dbReference type="Pfam" id="PF14403"/>
    </source>
</evidence>
<organism evidence="3 4">
    <name type="scientific">Cellvibrio polysaccharolyticus</name>
    <dbReference type="NCBI Taxonomy" id="2082724"/>
    <lineage>
        <taxon>Bacteria</taxon>
        <taxon>Pseudomonadati</taxon>
        <taxon>Pseudomonadota</taxon>
        <taxon>Gammaproteobacteria</taxon>
        <taxon>Cellvibrionales</taxon>
        <taxon>Cellvibrionaceae</taxon>
        <taxon>Cellvibrio</taxon>
    </lineage>
</organism>
<dbReference type="SUPFAM" id="SSF56059">
    <property type="entry name" value="Glutathione synthetase ATP-binding domain-like"/>
    <property type="match status" value="1"/>
</dbReference>
<dbReference type="InterPro" id="IPR025841">
    <property type="entry name" value="CP_ATPgrasp_2"/>
</dbReference>
<dbReference type="Gene3D" id="3.40.50.11290">
    <property type="match status" value="1"/>
</dbReference>
<dbReference type="RefSeq" id="WP_193908122.1">
    <property type="nucleotide sequence ID" value="NZ_PRDL01000001.1"/>
</dbReference>
<comment type="caution">
    <text evidence="3">The sequence shown here is derived from an EMBL/GenBank/DDBJ whole genome shotgun (WGS) entry which is preliminary data.</text>
</comment>
<dbReference type="PANTHER" id="PTHR34595:SF2">
    <property type="entry name" value="BLR2978 PROTEIN"/>
    <property type="match status" value="1"/>
</dbReference>
<evidence type="ECO:0000259" key="1">
    <source>
        <dbReference type="Pfam" id="PF04168"/>
    </source>
</evidence>
<dbReference type="Gene3D" id="3.30.1490.270">
    <property type="match status" value="1"/>
</dbReference>
<keyword evidence="4" id="KW-1185">Reference proteome</keyword>
<name>A0A928YT99_9GAMM</name>
<gene>
    <name evidence="3" type="ORF">C4F51_06250</name>
</gene>
<dbReference type="AlphaFoldDB" id="A0A928YT99"/>
<dbReference type="EMBL" id="PRDL01000001">
    <property type="protein sequence ID" value="MBE8716789.1"/>
    <property type="molecule type" value="Genomic_DNA"/>
</dbReference>